<keyword evidence="1" id="KW-0812">Transmembrane</keyword>
<organism evidence="2 3">
    <name type="scientific">Candidatus Yanofskybacteria bacterium RIFCSPHIGHO2_02_FULL_41_11</name>
    <dbReference type="NCBI Taxonomy" id="1802675"/>
    <lineage>
        <taxon>Bacteria</taxon>
        <taxon>Candidatus Yanofskyibacteriota</taxon>
    </lineage>
</organism>
<feature type="transmembrane region" description="Helical" evidence="1">
    <location>
        <begin position="20"/>
        <end position="40"/>
    </location>
</feature>
<keyword evidence="1" id="KW-1133">Transmembrane helix</keyword>
<dbReference type="Pfam" id="PF19588">
    <property type="entry name" value="SxtJ"/>
    <property type="match status" value="1"/>
</dbReference>
<accession>A0A1F8FD93</accession>
<gene>
    <name evidence="2" type="ORF">A3J46_00720</name>
</gene>
<protein>
    <recommendedName>
        <fullName evidence="4">SxtJ</fullName>
    </recommendedName>
</protein>
<dbReference type="InterPro" id="IPR045781">
    <property type="entry name" value="SxtJ"/>
</dbReference>
<sequence length="140" mass="16439">MFNEIKKDIKAIKSTRENLVDFGLVIGVFFLIISVVTFWLGTNWGLYLWLAIFFIAASLIFPPMLLPFQKVWMAFSVVMGYITSNLILVILFYVIVTPLGLVMRIFKKDLLDLKIENSRASYWHKRAVTDFKKQDYERQF</sequence>
<evidence type="ECO:0000313" key="3">
    <source>
        <dbReference type="Proteomes" id="UP000177167"/>
    </source>
</evidence>
<comment type="caution">
    <text evidence="2">The sequence shown here is derived from an EMBL/GenBank/DDBJ whole genome shotgun (WGS) entry which is preliminary data.</text>
</comment>
<feature type="transmembrane region" description="Helical" evidence="1">
    <location>
        <begin position="73"/>
        <end position="96"/>
    </location>
</feature>
<dbReference type="AlphaFoldDB" id="A0A1F8FD93"/>
<proteinExistence type="predicted"/>
<name>A0A1F8FD93_9BACT</name>
<evidence type="ECO:0000256" key="1">
    <source>
        <dbReference type="SAM" id="Phobius"/>
    </source>
</evidence>
<dbReference type="EMBL" id="MGJP01000004">
    <property type="protein sequence ID" value="OGN10528.1"/>
    <property type="molecule type" value="Genomic_DNA"/>
</dbReference>
<reference evidence="2 3" key="1">
    <citation type="journal article" date="2016" name="Nat. Commun.">
        <title>Thousands of microbial genomes shed light on interconnected biogeochemical processes in an aquifer system.</title>
        <authorList>
            <person name="Anantharaman K."/>
            <person name="Brown C.T."/>
            <person name="Hug L.A."/>
            <person name="Sharon I."/>
            <person name="Castelle C.J."/>
            <person name="Probst A.J."/>
            <person name="Thomas B.C."/>
            <person name="Singh A."/>
            <person name="Wilkins M.J."/>
            <person name="Karaoz U."/>
            <person name="Brodie E.L."/>
            <person name="Williams K.H."/>
            <person name="Hubbard S.S."/>
            <person name="Banfield J.F."/>
        </authorList>
    </citation>
    <scope>NUCLEOTIDE SEQUENCE [LARGE SCALE GENOMIC DNA]</scope>
</reference>
<keyword evidence="1" id="KW-0472">Membrane</keyword>
<dbReference type="Proteomes" id="UP000177167">
    <property type="component" value="Unassembled WGS sequence"/>
</dbReference>
<evidence type="ECO:0000313" key="2">
    <source>
        <dbReference type="EMBL" id="OGN10528.1"/>
    </source>
</evidence>
<evidence type="ECO:0008006" key="4">
    <source>
        <dbReference type="Google" id="ProtNLM"/>
    </source>
</evidence>
<feature type="transmembrane region" description="Helical" evidence="1">
    <location>
        <begin position="46"/>
        <end position="66"/>
    </location>
</feature>